<dbReference type="Proteomes" id="UP001079657">
    <property type="component" value="Unassembled WGS sequence"/>
</dbReference>
<name>A0ABT4CSS6_9CLOT</name>
<comment type="subcellular location">
    <subcellularLocation>
        <location evidence="1">Cell envelope</location>
    </subcellularLocation>
</comment>
<reference evidence="8" key="1">
    <citation type="submission" date="2022-12" db="EMBL/GenBank/DDBJ databases">
        <authorList>
            <person name="Wang J."/>
        </authorList>
    </citation>
    <scope>NUCLEOTIDE SEQUENCE</scope>
    <source>
        <strain evidence="8">HY-42-06</strain>
    </source>
</reference>
<dbReference type="CDD" id="cd13620">
    <property type="entry name" value="PBP2_GltS"/>
    <property type="match status" value="1"/>
</dbReference>
<evidence type="ECO:0000313" key="8">
    <source>
        <dbReference type="EMBL" id="MCY6372099.1"/>
    </source>
</evidence>
<accession>A0ABT4CSS6</accession>
<sequence length="284" mass="30637">MIKNKKMKAIVFSMILCVGAAFVGCGQKAVNTQANGKQAESKTEKGAEKLDKIKKTGKLVLGTCADYPPYEFHKMIDGKDTIVGFDIEIAKAIANDLGVELEIKDMDFDGLIPSLKTGKVDILISGMTPTEERAKQVDFSKVYYKAVQNVLIRKEDKAKFNTVESLTGKKVGAQTASVQEKIAKEELKDANVLSLGKVTDLVLSLKTKKVDAVVVEGPVAKAYADKNSDVIIADIKVGNPDDGSAIAVQKGNTQLIEAINKTIDKLVTEGKIDEFVAKANEIAE</sequence>
<dbReference type="PANTHER" id="PTHR35936:SF17">
    <property type="entry name" value="ARGININE-BINDING EXTRACELLULAR PROTEIN ARTP"/>
    <property type="match status" value="1"/>
</dbReference>
<comment type="similarity">
    <text evidence="2 4">Belongs to the bacterial solute-binding protein 3 family.</text>
</comment>
<dbReference type="InterPro" id="IPR001638">
    <property type="entry name" value="Solute-binding_3/MltF_N"/>
</dbReference>
<evidence type="ECO:0000256" key="4">
    <source>
        <dbReference type="RuleBase" id="RU003744"/>
    </source>
</evidence>
<evidence type="ECO:0000256" key="2">
    <source>
        <dbReference type="ARBA" id="ARBA00010333"/>
    </source>
</evidence>
<proteinExistence type="inferred from homology"/>
<protein>
    <submittedName>
        <fullName evidence="8">ABC transporter substrate-binding protein</fullName>
    </submittedName>
</protein>
<dbReference type="SMART" id="SM00062">
    <property type="entry name" value="PBPb"/>
    <property type="match status" value="1"/>
</dbReference>
<dbReference type="SMART" id="SM00079">
    <property type="entry name" value="PBPe"/>
    <property type="match status" value="1"/>
</dbReference>
<gene>
    <name evidence="8" type="ORF">OXH55_15800</name>
</gene>
<dbReference type="InterPro" id="IPR018313">
    <property type="entry name" value="SBP_3_CS"/>
</dbReference>
<keyword evidence="3 5" id="KW-0732">Signal</keyword>
<evidence type="ECO:0000259" key="6">
    <source>
        <dbReference type="SMART" id="SM00062"/>
    </source>
</evidence>
<dbReference type="Pfam" id="PF00497">
    <property type="entry name" value="SBP_bac_3"/>
    <property type="match status" value="1"/>
</dbReference>
<dbReference type="SUPFAM" id="SSF53850">
    <property type="entry name" value="Periplasmic binding protein-like II"/>
    <property type="match status" value="1"/>
</dbReference>
<keyword evidence="9" id="KW-1185">Reference proteome</keyword>
<dbReference type="RefSeq" id="WP_268051024.1">
    <property type="nucleotide sequence ID" value="NZ_JAPQES010000006.1"/>
</dbReference>
<evidence type="ECO:0000256" key="5">
    <source>
        <dbReference type="SAM" id="SignalP"/>
    </source>
</evidence>
<comment type="caution">
    <text evidence="8">The sequence shown here is derived from an EMBL/GenBank/DDBJ whole genome shotgun (WGS) entry which is preliminary data.</text>
</comment>
<dbReference type="InterPro" id="IPR001320">
    <property type="entry name" value="Iontro_rcpt_C"/>
</dbReference>
<dbReference type="PROSITE" id="PS01039">
    <property type="entry name" value="SBP_BACTERIAL_3"/>
    <property type="match status" value="1"/>
</dbReference>
<organism evidence="8 9">
    <name type="scientific">Clostridium ganghwense</name>
    <dbReference type="NCBI Taxonomy" id="312089"/>
    <lineage>
        <taxon>Bacteria</taxon>
        <taxon>Bacillati</taxon>
        <taxon>Bacillota</taxon>
        <taxon>Clostridia</taxon>
        <taxon>Eubacteriales</taxon>
        <taxon>Clostridiaceae</taxon>
        <taxon>Clostridium</taxon>
    </lineage>
</organism>
<feature type="domain" description="Ionotropic glutamate receptor C-terminal" evidence="7">
    <location>
        <begin position="58"/>
        <end position="278"/>
    </location>
</feature>
<dbReference type="Gene3D" id="3.40.190.10">
    <property type="entry name" value="Periplasmic binding protein-like II"/>
    <property type="match status" value="2"/>
</dbReference>
<feature type="signal peptide" evidence="5">
    <location>
        <begin position="1"/>
        <end position="23"/>
    </location>
</feature>
<feature type="chain" id="PRO_5047372665" evidence="5">
    <location>
        <begin position="24"/>
        <end position="284"/>
    </location>
</feature>
<evidence type="ECO:0000259" key="7">
    <source>
        <dbReference type="SMART" id="SM00079"/>
    </source>
</evidence>
<dbReference type="PROSITE" id="PS51257">
    <property type="entry name" value="PROKAR_LIPOPROTEIN"/>
    <property type="match status" value="1"/>
</dbReference>
<evidence type="ECO:0000256" key="3">
    <source>
        <dbReference type="ARBA" id="ARBA00022729"/>
    </source>
</evidence>
<evidence type="ECO:0000313" key="9">
    <source>
        <dbReference type="Proteomes" id="UP001079657"/>
    </source>
</evidence>
<dbReference type="PANTHER" id="PTHR35936">
    <property type="entry name" value="MEMBRANE-BOUND LYTIC MUREIN TRANSGLYCOSYLASE F"/>
    <property type="match status" value="1"/>
</dbReference>
<feature type="domain" description="Solute-binding protein family 3/N-terminal" evidence="6">
    <location>
        <begin position="58"/>
        <end position="279"/>
    </location>
</feature>
<evidence type="ECO:0000256" key="1">
    <source>
        <dbReference type="ARBA" id="ARBA00004196"/>
    </source>
</evidence>
<dbReference type="EMBL" id="JAPQES010000006">
    <property type="protein sequence ID" value="MCY6372099.1"/>
    <property type="molecule type" value="Genomic_DNA"/>
</dbReference>